<dbReference type="SMART" id="SM00271">
    <property type="entry name" value="DnaJ"/>
    <property type="match status" value="1"/>
</dbReference>
<keyword evidence="1" id="KW-1133">Transmembrane helix</keyword>
<dbReference type="OrthoDB" id="376357at2759"/>
<evidence type="ECO:0000313" key="4">
    <source>
        <dbReference type="Proteomes" id="UP000245119"/>
    </source>
</evidence>
<proteinExistence type="predicted"/>
<dbReference type="SUPFAM" id="SSF46565">
    <property type="entry name" value="Chaperone J-domain"/>
    <property type="match status" value="1"/>
</dbReference>
<dbReference type="Gene3D" id="1.10.287.110">
    <property type="entry name" value="DnaJ domain"/>
    <property type="match status" value="1"/>
</dbReference>
<dbReference type="InterPro" id="IPR053025">
    <property type="entry name" value="Mito_ATP_Synthase-Asso"/>
</dbReference>
<dbReference type="PROSITE" id="PS50076">
    <property type="entry name" value="DNAJ_2"/>
    <property type="match status" value="1"/>
</dbReference>
<sequence length="236" mass="27570">MRNRHIADYAGRLFSQISRPHFTLTASSATFGTVCGFASSRRHFSARPQPKSRTHYYDVLGVTPRSTQAEIKSAYYMRSKQLHPDLNKEETAQTKFSELSEAYEVLGNTNKRRLYDHGAGFRNREHVHEAASAAAEEVNYTRPFREGRRFGFERREPPTGWTAQFNFDEFYKQHYGASFQREKNERKLFEEMMAAKERDILQQQGRMHLAYIFIMCAIAYFMFSEKNGKNKSGKKM</sequence>
<dbReference type="Pfam" id="PF00226">
    <property type="entry name" value="DnaJ"/>
    <property type="match status" value="1"/>
</dbReference>
<feature type="domain" description="J" evidence="2">
    <location>
        <begin position="55"/>
        <end position="119"/>
    </location>
</feature>
<feature type="transmembrane region" description="Helical" evidence="1">
    <location>
        <begin position="205"/>
        <end position="223"/>
    </location>
</feature>
<keyword evidence="4" id="KW-1185">Reference proteome</keyword>
<comment type="caution">
    <text evidence="3">The sequence shown here is derived from an EMBL/GenBank/DDBJ whole genome shotgun (WGS) entry which is preliminary data.</text>
</comment>
<dbReference type="AlphaFoldDB" id="A0A2T7PI24"/>
<reference evidence="3 4" key="1">
    <citation type="submission" date="2018-04" db="EMBL/GenBank/DDBJ databases">
        <title>The genome of golden apple snail Pomacea canaliculata provides insight into stress tolerance and invasive adaptation.</title>
        <authorList>
            <person name="Liu C."/>
            <person name="Liu B."/>
            <person name="Ren Y."/>
            <person name="Zhang Y."/>
            <person name="Wang H."/>
            <person name="Li S."/>
            <person name="Jiang F."/>
            <person name="Yin L."/>
            <person name="Zhang G."/>
            <person name="Qian W."/>
            <person name="Fan W."/>
        </authorList>
    </citation>
    <scope>NUCLEOTIDE SEQUENCE [LARGE SCALE GENOMIC DNA]</scope>
    <source>
        <strain evidence="3">SZHN2017</strain>
        <tissue evidence="3">Muscle</tissue>
    </source>
</reference>
<evidence type="ECO:0000256" key="1">
    <source>
        <dbReference type="SAM" id="Phobius"/>
    </source>
</evidence>
<dbReference type="PRINTS" id="PR00625">
    <property type="entry name" value="JDOMAIN"/>
</dbReference>
<dbReference type="PANTHER" id="PTHR44873:SF1">
    <property type="entry name" value="DNAJ HOMOLOG SUBFAMILY C MEMBER 30, MITOCHONDRIAL"/>
    <property type="match status" value="1"/>
</dbReference>
<dbReference type="InterPro" id="IPR036869">
    <property type="entry name" value="J_dom_sf"/>
</dbReference>
<dbReference type="InterPro" id="IPR001623">
    <property type="entry name" value="DnaJ_domain"/>
</dbReference>
<protein>
    <recommendedName>
        <fullName evidence="2">J domain-containing protein</fullName>
    </recommendedName>
</protein>
<evidence type="ECO:0000259" key="2">
    <source>
        <dbReference type="PROSITE" id="PS50076"/>
    </source>
</evidence>
<evidence type="ECO:0000313" key="3">
    <source>
        <dbReference type="EMBL" id="PVD33075.1"/>
    </source>
</evidence>
<keyword evidence="1" id="KW-0472">Membrane</keyword>
<organism evidence="3 4">
    <name type="scientific">Pomacea canaliculata</name>
    <name type="common">Golden apple snail</name>
    <dbReference type="NCBI Taxonomy" id="400727"/>
    <lineage>
        <taxon>Eukaryota</taxon>
        <taxon>Metazoa</taxon>
        <taxon>Spiralia</taxon>
        <taxon>Lophotrochozoa</taxon>
        <taxon>Mollusca</taxon>
        <taxon>Gastropoda</taxon>
        <taxon>Caenogastropoda</taxon>
        <taxon>Architaenioglossa</taxon>
        <taxon>Ampullarioidea</taxon>
        <taxon>Ampullariidae</taxon>
        <taxon>Pomacea</taxon>
    </lineage>
</organism>
<dbReference type="EMBL" id="PZQS01000004">
    <property type="protein sequence ID" value="PVD33075.1"/>
    <property type="molecule type" value="Genomic_DNA"/>
</dbReference>
<accession>A0A2T7PI24</accession>
<dbReference type="STRING" id="400727.A0A2T7PI24"/>
<dbReference type="Proteomes" id="UP000245119">
    <property type="component" value="Linkage Group LG4"/>
</dbReference>
<dbReference type="PANTHER" id="PTHR44873">
    <property type="entry name" value="DNAJ HOMOLOG SUBFAMILY C MEMBER 30, MITOCHONDRIAL"/>
    <property type="match status" value="1"/>
</dbReference>
<keyword evidence="1" id="KW-0812">Transmembrane</keyword>
<dbReference type="InterPro" id="IPR018253">
    <property type="entry name" value="DnaJ_domain_CS"/>
</dbReference>
<dbReference type="CDD" id="cd06257">
    <property type="entry name" value="DnaJ"/>
    <property type="match status" value="1"/>
</dbReference>
<name>A0A2T7PI24_POMCA</name>
<dbReference type="PROSITE" id="PS00636">
    <property type="entry name" value="DNAJ_1"/>
    <property type="match status" value="1"/>
</dbReference>
<gene>
    <name evidence="3" type="ORF">C0Q70_08524</name>
</gene>